<feature type="chain" id="PRO_5036442470" evidence="1">
    <location>
        <begin position="34"/>
        <end position="170"/>
    </location>
</feature>
<accession>A0A384KAQ6</accession>
<evidence type="ECO:0000256" key="1">
    <source>
        <dbReference type="SAM" id="SignalP"/>
    </source>
</evidence>
<dbReference type="RefSeq" id="NP_188207.1">
    <property type="nucleotide sequence ID" value="NM_112456.1"/>
</dbReference>
<proteinExistence type="predicted"/>
<gene>
    <name evidence="2" type="ordered locus">At3g15860</name>
    <name evidence="3" type="ordered locus">AXX17_At3g16650</name>
</gene>
<reference evidence="4" key="1">
    <citation type="journal article" date="2016" name="Proc. Natl. Acad. Sci. U.S.A.">
        <title>Chromosome-level assembly of Arabidopsis thaliana Ler reveals the extent of translocation and inversion polymorphisms.</title>
        <authorList>
            <person name="Zapata L."/>
            <person name="Ding J."/>
            <person name="Willing E.M."/>
            <person name="Hartwig B."/>
            <person name="Bezdan D."/>
            <person name="Jiao W.B."/>
            <person name="Patel V."/>
            <person name="Velikkakam James G."/>
            <person name="Koornneef M."/>
            <person name="Ossowski S."/>
            <person name="Schneeberger K."/>
        </authorList>
    </citation>
    <scope>NUCLEOTIDE SEQUENCE [LARGE SCALE GENOMIC DNA]</scope>
    <source>
        <strain evidence="4">cv. Landsberg erecta</strain>
    </source>
</reference>
<dbReference type="Proteomes" id="UP000078284">
    <property type="component" value="Chromosome 3"/>
</dbReference>
<feature type="signal peptide" evidence="1">
    <location>
        <begin position="1"/>
        <end position="33"/>
    </location>
</feature>
<evidence type="ECO:0000313" key="4">
    <source>
        <dbReference type="Proteomes" id="UP000078284"/>
    </source>
</evidence>
<dbReference type="KEGG" id="ath:AT3G15860"/>
<protein>
    <submittedName>
        <fullName evidence="3">Uncharacterized protein</fullName>
    </submittedName>
</protein>
<dbReference type="EMBL" id="LUHQ01000003">
    <property type="protein sequence ID" value="OAP07019.1"/>
    <property type="molecule type" value="Genomic_DNA"/>
</dbReference>
<evidence type="ECO:0000313" key="2">
    <source>
        <dbReference type="Araport" id="AT3G15860"/>
    </source>
</evidence>
<keyword evidence="1" id="KW-0732">Signal</keyword>
<dbReference type="AlphaFoldDB" id="A0A384KAQ6"/>
<dbReference type="DNASU" id="820829"/>
<comment type="caution">
    <text evidence="3">The sequence shown here is derived from an EMBL/GenBank/DDBJ whole genome shotgun (WGS) entry which is preliminary data.</text>
</comment>
<sequence length="170" mass="19536">MDLNNNKSNNIVKTLARWCLLLQAFMISSNTVALKEPDYVNMNITIRNSMTGLIRPEIVYRCQSKRKDYGWHRSPKPGVQFSFPIILIKGETKIPAIHICQIRSVLGTATLVIQNTYLDAEMCPRSSCAHEATPKGIVFRGLEWDFKTVFPKLKPVEYLELPWTPWPNRT</sequence>
<dbReference type="GeneID" id="820829"/>
<name>A0A384KAQ6_ARATH</name>
<evidence type="ECO:0000313" key="3">
    <source>
        <dbReference type="EMBL" id="OAP07019.1"/>
    </source>
</evidence>
<dbReference type="Araport" id="AT3G15860"/>
<organism evidence="3 4">
    <name type="scientific">Arabidopsis thaliana</name>
    <name type="common">Mouse-ear cress</name>
    <dbReference type="NCBI Taxonomy" id="3702"/>
    <lineage>
        <taxon>Eukaryota</taxon>
        <taxon>Viridiplantae</taxon>
        <taxon>Streptophyta</taxon>
        <taxon>Embryophyta</taxon>
        <taxon>Tracheophyta</taxon>
        <taxon>Spermatophyta</taxon>
        <taxon>Magnoliopsida</taxon>
        <taxon>eudicotyledons</taxon>
        <taxon>Gunneridae</taxon>
        <taxon>Pentapetalae</taxon>
        <taxon>rosids</taxon>
        <taxon>malvids</taxon>
        <taxon>Brassicales</taxon>
        <taxon>Brassicaceae</taxon>
        <taxon>Camelineae</taxon>
        <taxon>Arabidopsis</taxon>
    </lineage>
</organism>
<dbReference type="ExpressionAtlas" id="A0A384KAQ6">
    <property type="expression patterns" value="baseline and differential"/>
</dbReference>
<dbReference type="OMA" id="DAEMCPR"/>